<feature type="binding site" evidence="12">
    <location>
        <position position="306"/>
    </location>
    <ligand>
        <name>ATP</name>
        <dbReference type="ChEBI" id="CHEBI:30616"/>
    </ligand>
</feature>
<feature type="binding site" evidence="13">
    <location>
        <position position="129"/>
    </location>
    <ligand>
        <name>(2R)-3-phosphoglycerate</name>
        <dbReference type="ChEBI" id="CHEBI:58272"/>
    </ligand>
</feature>
<dbReference type="GO" id="GO:0006096">
    <property type="term" value="P:glycolytic process"/>
    <property type="evidence" value="ECO:0007669"/>
    <property type="project" value="UniProtKB-UniRule"/>
</dbReference>
<keyword evidence="11 12" id="KW-0324">Glycolysis</keyword>
<feature type="binding site" evidence="12">
    <location>
        <position position="43"/>
    </location>
    <ligand>
        <name>substrate</name>
    </ligand>
</feature>
<reference evidence="16" key="1">
    <citation type="submission" date="2021-02" db="EMBL/GenBank/DDBJ databases">
        <title>Genome-Resolved Metagenomics of a Microbial Community Performing Photosynthetic Biological Nutrient Removal.</title>
        <authorList>
            <person name="Mcdaniel E.A."/>
        </authorList>
    </citation>
    <scope>NUCLEOTIDE SEQUENCE</scope>
    <source>
        <strain evidence="16">UWPOB_OBS1</strain>
    </source>
</reference>
<dbReference type="FunFam" id="3.40.50.1260:FF:000003">
    <property type="entry name" value="Phosphoglycerate kinase"/>
    <property type="match status" value="1"/>
</dbReference>
<dbReference type="CDD" id="cd00318">
    <property type="entry name" value="Phosphoglycerate_kinase"/>
    <property type="match status" value="1"/>
</dbReference>
<dbReference type="EC" id="2.7.2.3" evidence="5 12"/>
<evidence type="ECO:0000256" key="14">
    <source>
        <dbReference type="PIRSR" id="PIRSR000724-2"/>
    </source>
</evidence>
<evidence type="ECO:0000256" key="6">
    <source>
        <dbReference type="ARBA" id="ARBA00016471"/>
    </source>
</evidence>
<dbReference type="PROSITE" id="PS00111">
    <property type="entry name" value="PGLYCERATE_KINASE"/>
    <property type="match status" value="1"/>
</dbReference>
<comment type="subunit">
    <text evidence="4 12">Monomer.</text>
</comment>
<dbReference type="HAMAP" id="MF_00145">
    <property type="entry name" value="Phosphoglyc_kinase"/>
    <property type="match status" value="1"/>
</dbReference>
<feature type="binding site" evidence="12">
    <location>
        <position position="129"/>
    </location>
    <ligand>
        <name>substrate</name>
    </ligand>
</feature>
<dbReference type="InterPro" id="IPR036043">
    <property type="entry name" value="Phosphoglycerate_kinase_sf"/>
</dbReference>
<evidence type="ECO:0000256" key="5">
    <source>
        <dbReference type="ARBA" id="ARBA00013061"/>
    </source>
</evidence>
<dbReference type="InterPro" id="IPR001576">
    <property type="entry name" value="Phosphoglycerate_kinase"/>
</dbReference>
<feature type="binding site" evidence="12 13">
    <location>
        <begin position="27"/>
        <end position="29"/>
    </location>
    <ligand>
        <name>substrate</name>
    </ligand>
</feature>
<evidence type="ECO:0000256" key="4">
    <source>
        <dbReference type="ARBA" id="ARBA00011245"/>
    </source>
</evidence>
<keyword evidence="7 12" id="KW-0808">Transferase</keyword>
<evidence type="ECO:0000256" key="7">
    <source>
        <dbReference type="ARBA" id="ARBA00022679"/>
    </source>
</evidence>
<evidence type="ECO:0000313" key="16">
    <source>
        <dbReference type="EMBL" id="MBN8659850.1"/>
    </source>
</evidence>
<accession>A0A8J7PHJ0</accession>
<feature type="binding site" evidence="12 14">
    <location>
        <begin position="366"/>
        <end position="369"/>
    </location>
    <ligand>
        <name>ATP</name>
        <dbReference type="ChEBI" id="CHEBI:30616"/>
    </ligand>
</feature>
<dbReference type="PRINTS" id="PR00477">
    <property type="entry name" value="PHGLYCKINASE"/>
</dbReference>
<dbReference type="Pfam" id="PF00162">
    <property type="entry name" value="PGK"/>
    <property type="match status" value="1"/>
</dbReference>
<evidence type="ECO:0000256" key="3">
    <source>
        <dbReference type="ARBA" id="ARBA00008982"/>
    </source>
</evidence>
<dbReference type="GO" id="GO:0043531">
    <property type="term" value="F:ADP binding"/>
    <property type="evidence" value="ECO:0007669"/>
    <property type="project" value="TreeGrafter"/>
</dbReference>
<dbReference type="GO" id="GO:0005524">
    <property type="term" value="F:ATP binding"/>
    <property type="evidence" value="ECO:0007669"/>
    <property type="project" value="UniProtKB-KW"/>
</dbReference>
<evidence type="ECO:0000256" key="13">
    <source>
        <dbReference type="PIRSR" id="PIRSR000724-1"/>
    </source>
</evidence>
<protein>
    <recommendedName>
        <fullName evidence="6 12">Phosphoglycerate kinase</fullName>
        <ecNumber evidence="5 12">2.7.2.3</ecNumber>
    </recommendedName>
</protein>
<evidence type="ECO:0000313" key="17">
    <source>
        <dbReference type="Proteomes" id="UP000664277"/>
    </source>
</evidence>
<evidence type="ECO:0000256" key="12">
    <source>
        <dbReference type="HAMAP-Rule" id="MF_00145"/>
    </source>
</evidence>
<evidence type="ECO:0000256" key="2">
    <source>
        <dbReference type="ARBA" id="ARBA00004838"/>
    </source>
</evidence>
<dbReference type="InterPro" id="IPR015911">
    <property type="entry name" value="Phosphoglycerate_kinase_CS"/>
</dbReference>
<comment type="pathway">
    <text evidence="2 12">Carbohydrate degradation; glycolysis; pyruvate from D-glyceraldehyde 3-phosphate: step 2/5.</text>
</comment>
<evidence type="ECO:0000256" key="15">
    <source>
        <dbReference type="RuleBase" id="RU000532"/>
    </source>
</evidence>
<evidence type="ECO:0000256" key="1">
    <source>
        <dbReference type="ARBA" id="ARBA00000642"/>
    </source>
</evidence>
<comment type="subcellular location">
    <subcellularLocation>
        <location evidence="12">Cytoplasm</location>
    </subcellularLocation>
</comment>
<dbReference type="UniPathway" id="UPA00109">
    <property type="reaction ID" value="UER00185"/>
</dbReference>
<evidence type="ECO:0000256" key="8">
    <source>
        <dbReference type="ARBA" id="ARBA00022741"/>
    </source>
</evidence>
<dbReference type="InterPro" id="IPR015824">
    <property type="entry name" value="Phosphoglycerate_kinase_N"/>
</dbReference>
<gene>
    <name evidence="12" type="primary">pgk</name>
    <name evidence="16" type="ORF">J0M35_05770</name>
</gene>
<feature type="binding site" evidence="13">
    <location>
        <position position="43"/>
    </location>
    <ligand>
        <name>(2R)-3-phosphoglycerate</name>
        <dbReference type="ChEBI" id="CHEBI:58272"/>
    </ligand>
</feature>
<feature type="binding site" evidence="12">
    <location>
        <position position="162"/>
    </location>
    <ligand>
        <name>substrate</name>
    </ligand>
</feature>
<dbReference type="Gene3D" id="3.40.50.1260">
    <property type="entry name" value="Phosphoglycerate kinase, N-terminal domain"/>
    <property type="match status" value="2"/>
</dbReference>
<dbReference type="Proteomes" id="UP000664277">
    <property type="component" value="Unassembled WGS sequence"/>
</dbReference>
<feature type="binding site" evidence="12 14">
    <location>
        <position position="215"/>
    </location>
    <ligand>
        <name>ATP</name>
        <dbReference type="ChEBI" id="CHEBI:30616"/>
    </ligand>
</feature>
<dbReference type="AlphaFoldDB" id="A0A8J7PHJ0"/>
<keyword evidence="9 12" id="KW-0418">Kinase</keyword>
<dbReference type="GO" id="GO:0004618">
    <property type="term" value="F:phosphoglycerate kinase activity"/>
    <property type="evidence" value="ECO:0007669"/>
    <property type="project" value="UniProtKB-UniRule"/>
</dbReference>
<feature type="binding site" evidence="12 13">
    <location>
        <begin position="66"/>
        <end position="69"/>
    </location>
    <ligand>
        <name>substrate</name>
    </ligand>
</feature>
<organism evidence="16 17">
    <name type="scientific">Candidatus Obscuribacter phosphatis</name>
    <dbReference type="NCBI Taxonomy" id="1906157"/>
    <lineage>
        <taxon>Bacteria</taxon>
        <taxon>Bacillati</taxon>
        <taxon>Candidatus Melainabacteria</taxon>
        <taxon>Candidatus Obscuribacterales</taxon>
        <taxon>Candidatus Obscuribacteraceae</taxon>
        <taxon>Candidatus Obscuribacter</taxon>
    </lineage>
</organism>
<dbReference type="PANTHER" id="PTHR11406">
    <property type="entry name" value="PHOSPHOGLYCERATE KINASE"/>
    <property type="match status" value="1"/>
</dbReference>
<proteinExistence type="inferred from homology"/>
<comment type="similarity">
    <text evidence="3 12 15">Belongs to the phosphoglycerate kinase family.</text>
</comment>
<dbReference type="GO" id="GO:0006094">
    <property type="term" value="P:gluconeogenesis"/>
    <property type="evidence" value="ECO:0007669"/>
    <property type="project" value="TreeGrafter"/>
</dbReference>
<dbReference type="GO" id="GO:0005829">
    <property type="term" value="C:cytosol"/>
    <property type="evidence" value="ECO:0007669"/>
    <property type="project" value="TreeGrafter"/>
</dbReference>
<dbReference type="PANTHER" id="PTHR11406:SF23">
    <property type="entry name" value="PHOSPHOGLYCERATE KINASE 1, CHLOROPLASTIC-RELATED"/>
    <property type="match status" value="1"/>
</dbReference>
<dbReference type="FunFam" id="3.40.50.1260:FF:000006">
    <property type="entry name" value="Phosphoglycerate kinase"/>
    <property type="match status" value="1"/>
</dbReference>
<keyword evidence="8 12" id="KW-0547">Nucleotide-binding</keyword>
<feature type="binding site" evidence="12 14">
    <location>
        <position position="337"/>
    </location>
    <ligand>
        <name>ATP</name>
        <dbReference type="ChEBI" id="CHEBI:30616"/>
    </ligand>
</feature>
<evidence type="ECO:0000256" key="11">
    <source>
        <dbReference type="ARBA" id="ARBA00023152"/>
    </source>
</evidence>
<dbReference type="SUPFAM" id="SSF53748">
    <property type="entry name" value="Phosphoglycerate kinase"/>
    <property type="match status" value="1"/>
</dbReference>
<feature type="binding site" evidence="13">
    <location>
        <position position="162"/>
    </location>
    <ligand>
        <name>(2R)-3-phosphoglycerate</name>
        <dbReference type="ChEBI" id="CHEBI:58272"/>
    </ligand>
</feature>
<comment type="caution">
    <text evidence="16">The sequence shown here is derived from an EMBL/GenBank/DDBJ whole genome shotgun (WGS) entry which is preliminary data.</text>
</comment>
<dbReference type="EMBL" id="JAFLCK010000006">
    <property type="protein sequence ID" value="MBN8659850.1"/>
    <property type="molecule type" value="Genomic_DNA"/>
</dbReference>
<evidence type="ECO:0000256" key="10">
    <source>
        <dbReference type="ARBA" id="ARBA00022840"/>
    </source>
</evidence>
<comment type="catalytic activity">
    <reaction evidence="1 12 15">
        <text>(2R)-3-phosphoglycerate + ATP = (2R)-3-phospho-glyceroyl phosphate + ADP</text>
        <dbReference type="Rhea" id="RHEA:14801"/>
        <dbReference type="ChEBI" id="CHEBI:30616"/>
        <dbReference type="ChEBI" id="CHEBI:57604"/>
        <dbReference type="ChEBI" id="CHEBI:58272"/>
        <dbReference type="ChEBI" id="CHEBI:456216"/>
        <dbReference type="EC" id="2.7.2.3"/>
    </reaction>
</comment>
<keyword evidence="12" id="KW-0963">Cytoplasm</keyword>
<sequence length="417" mass="44146">MTKSSKKTIRDLGKDAFKDKTVLVRVDFNVPQKEDGTVSDDSRIKGALSTIDYLASSGAKVVLVSHLGRPKGKPAPKYSLKPVAEHLKGLLAGMGHKVVHFVEDCVGEKAESAVKAMKAGEVALLENVRFYEEEEKNAEDFAKKLAKLAEIYVNDAFGTAHRAHASTEGVTRFIKPALAGDLVAKEIEMLSSALDEATCVHPFATIIGGAKVSSKIGVLENLLSKVDVLIIGGAMAFSFLKAQGLNTGKSLVEDDKLDYCRELIEKAKAKGVKLVLPLDVVVASEIKEGVQTEIVDADKIPSDKMGLDVGPKTIKAITEALKDAKTVLWNGPLGVFEVAGFEKGTYALIDNLIELTAGGARTIVGGGDSVSALKQKGVEDSKVTHVGTGGGASLEYLEGIPLPGIACLEEKEAALSH</sequence>
<evidence type="ECO:0000256" key="9">
    <source>
        <dbReference type="ARBA" id="ARBA00022777"/>
    </source>
</evidence>
<dbReference type="PIRSF" id="PIRSF000724">
    <property type="entry name" value="Pgk"/>
    <property type="match status" value="1"/>
</dbReference>
<name>A0A8J7PHJ0_9BACT</name>
<keyword evidence="10 12" id="KW-0067">ATP-binding</keyword>